<protein>
    <submittedName>
        <fullName evidence="3">Aminotransferase class V-fold PLP-dependent enzyme</fullName>
    </submittedName>
</protein>
<dbReference type="SUPFAM" id="SSF53383">
    <property type="entry name" value="PLP-dependent transferases"/>
    <property type="match status" value="1"/>
</dbReference>
<evidence type="ECO:0000259" key="2">
    <source>
        <dbReference type="Pfam" id="PF00266"/>
    </source>
</evidence>
<comment type="caution">
    <text evidence="3">The sequence shown here is derived from an EMBL/GenBank/DDBJ whole genome shotgun (WGS) entry which is preliminary data.</text>
</comment>
<keyword evidence="1" id="KW-0663">Pyridoxal phosphate</keyword>
<dbReference type="EMBL" id="JABBGC010000004">
    <property type="protein sequence ID" value="NML41550.1"/>
    <property type="molecule type" value="Genomic_DNA"/>
</dbReference>
<dbReference type="Gene3D" id="3.90.1150.10">
    <property type="entry name" value="Aspartate Aminotransferase, domain 1"/>
    <property type="match status" value="1"/>
</dbReference>
<dbReference type="InterPro" id="IPR015424">
    <property type="entry name" value="PyrdxlP-dep_Trfase"/>
</dbReference>
<sequence length="414" mass="46649">MTSVLSIQTPVDTMFSQEEIHRFREETTGTRHVVHLNNAGAGLMPDVVTQVQLDHLTLESRIGGYEAAALQAEAIKAFYQQCALLLNCKPSNIAFTASATDAYTRALSAIPFEKDDVILTDRDDFVSNQIQFLSLQKRIGVRIVHINNAAIGGVDLDDLQEKLHRLQPRLLAITHIPTNSGLVQPVEDIAAIYDSYSKTHPGKTWYILDACQSAGQMKLDVKTLQCDFLSMTCRKFLRGPRGTGALYISDRALQAGLEPMFIDMRGAEWTEKDTYQQQPDAKRFEDWEFAYSTVIGTKAAIEYCLHIGEERIWQQVRFMAALTREKLAALDKVRVLDRGPERGGLVTFHVAGNDPVHIVKELLQRKINVVPSYRAFGVLDFDEKGVKWAVRASPHYYNTVDEIDFFIESLKEII</sequence>
<dbReference type="PANTHER" id="PTHR43586:SF24">
    <property type="entry name" value="BLR4730 PROTEIN"/>
    <property type="match status" value="1"/>
</dbReference>
<accession>A0A848GXT5</accession>
<name>A0A848GXT5_9BACT</name>
<dbReference type="InterPro" id="IPR015422">
    <property type="entry name" value="PyrdxlP-dep_Trfase_small"/>
</dbReference>
<keyword evidence="3" id="KW-0032">Aminotransferase</keyword>
<keyword evidence="4" id="KW-1185">Reference proteome</keyword>
<dbReference type="AlphaFoldDB" id="A0A848GXT5"/>
<gene>
    <name evidence="3" type="ORF">HHL17_30480</name>
</gene>
<dbReference type="InterPro" id="IPR015421">
    <property type="entry name" value="PyrdxlP-dep_Trfase_major"/>
</dbReference>
<dbReference type="Pfam" id="PF00266">
    <property type="entry name" value="Aminotran_5"/>
    <property type="match status" value="1"/>
</dbReference>
<dbReference type="Proteomes" id="UP000583266">
    <property type="component" value="Unassembled WGS sequence"/>
</dbReference>
<feature type="domain" description="Aminotransferase class V" evidence="2">
    <location>
        <begin position="36"/>
        <end position="405"/>
    </location>
</feature>
<evidence type="ECO:0000256" key="1">
    <source>
        <dbReference type="ARBA" id="ARBA00022898"/>
    </source>
</evidence>
<reference evidence="3 4" key="1">
    <citation type="submission" date="2020-04" db="EMBL/GenBank/DDBJ databases">
        <title>Chitinophaga sp. G-6-1-13 sp. nov., isolated from soil.</title>
        <authorList>
            <person name="Dahal R.H."/>
            <person name="Chaudhary D.K."/>
        </authorList>
    </citation>
    <scope>NUCLEOTIDE SEQUENCE [LARGE SCALE GENOMIC DNA]</scope>
    <source>
        <strain evidence="3 4">G-6-1-13</strain>
    </source>
</reference>
<evidence type="ECO:0000313" key="3">
    <source>
        <dbReference type="EMBL" id="NML41550.1"/>
    </source>
</evidence>
<proteinExistence type="predicted"/>
<dbReference type="GO" id="GO:0008483">
    <property type="term" value="F:transaminase activity"/>
    <property type="evidence" value="ECO:0007669"/>
    <property type="project" value="UniProtKB-KW"/>
</dbReference>
<dbReference type="Gene3D" id="3.40.640.10">
    <property type="entry name" value="Type I PLP-dependent aspartate aminotransferase-like (Major domain)"/>
    <property type="match status" value="1"/>
</dbReference>
<evidence type="ECO:0000313" key="4">
    <source>
        <dbReference type="Proteomes" id="UP000583266"/>
    </source>
</evidence>
<dbReference type="PANTHER" id="PTHR43586">
    <property type="entry name" value="CYSTEINE DESULFURASE"/>
    <property type="match status" value="1"/>
</dbReference>
<dbReference type="InterPro" id="IPR000192">
    <property type="entry name" value="Aminotrans_V_dom"/>
</dbReference>
<keyword evidence="3" id="KW-0808">Transferase</keyword>
<organism evidence="3 4">
    <name type="scientific">Chitinophaga fulva</name>
    <dbReference type="NCBI Taxonomy" id="2728842"/>
    <lineage>
        <taxon>Bacteria</taxon>
        <taxon>Pseudomonadati</taxon>
        <taxon>Bacteroidota</taxon>
        <taxon>Chitinophagia</taxon>
        <taxon>Chitinophagales</taxon>
        <taxon>Chitinophagaceae</taxon>
        <taxon>Chitinophaga</taxon>
    </lineage>
</organism>